<dbReference type="Proteomes" id="UP001597349">
    <property type="component" value="Unassembled WGS sequence"/>
</dbReference>
<comment type="caution">
    <text evidence="2">The sequence shown here is derived from an EMBL/GenBank/DDBJ whole genome shotgun (WGS) entry which is preliminary data.</text>
</comment>
<accession>A0ABW4WDR3</accession>
<feature type="domain" description="DUF5801" evidence="1">
    <location>
        <begin position="93"/>
        <end position="175"/>
    </location>
</feature>
<protein>
    <submittedName>
        <fullName evidence="2">DUF5801 repeats-in-toxin domain-containing protein</fullName>
    </submittedName>
</protein>
<dbReference type="InterPro" id="IPR043824">
    <property type="entry name" value="DUF5801"/>
</dbReference>
<dbReference type="EMBL" id="JBHUGY010000021">
    <property type="protein sequence ID" value="MFD2054178.1"/>
    <property type="molecule type" value="Genomic_DNA"/>
</dbReference>
<sequence>MATINIVGDLVLDQSAGVQTGADGDDVAISVDAITGDISGGLDAAFLAYLNGLTLSSTQLAFADTAEAASQVGLVTVTPAVGENVVELEFAPLTNASSGLFTVDGDAISLTTVQGGSAVEAWAGGQLVAAFYIIPDATNTSATVQMITFEAIDHPNPDNPDDTVDFSDILKVRALVETSTPIGDHINVDDDGPSISAATDDVNLVVDETILLTNAFADFSTQFTKDGGTDGEASTVHTLSITGGNGTDSGLVDTVSDLAVLLFNNNGVIEGRTVDASGTLVFTVTTTAAGVVTLDQDRAVVHDPNLGPNDTETLTADNLIVLTATITDGDGDTASADLNIGQNLIFTDDAPIITVPFDGDRNPATNPVPPGPATRESVGNAVGAQASGDFGWDIGNDKFGVYDGTHSDFVDVDGNPANGIQIGLSGNVTGLQPAALDFTSASATLVAGSETDHTATFNWIANYDSDPSTVAIDPGSVGGTLVFNKDLDTYTITVTNAADGFTRDILHTSELLSKEPTSNVGHPNIVVEKLQADDATTPADEDFFVQFTANSNPNGNPFGFNTTGDGSPIAGDTGFDAGDQVTSNFEDWVSATQATNGVAGDTIQKGELLTLRFFKDSPGIINDNGANNVPSQTANDMVIKFDGIGNSEDLMLILNLVNLGANGVLGGGDDTFTTKAMYVSNANIFKTGQVPAAYGPPDGFTLDNNDGLVIVEKNDYNTAISNWVLQGAQIMQSGNGLTGTAIDLNRATGTTGASTGTHAFDATDNDVLKITDLGFTATQTTTPDAHLNFAVDIHDADGDSTGINHIFVDVV</sequence>
<evidence type="ECO:0000313" key="3">
    <source>
        <dbReference type="Proteomes" id="UP001597349"/>
    </source>
</evidence>
<feature type="domain" description="DUF5801" evidence="1">
    <location>
        <begin position="204"/>
        <end position="341"/>
    </location>
</feature>
<dbReference type="Pfam" id="PF19116">
    <property type="entry name" value="DUF5801"/>
    <property type="match status" value="2"/>
</dbReference>
<name>A0ABW4WDR3_9HYPH</name>
<proteinExistence type="predicted"/>
<dbReference type="RefSeq" id="WP_379019516.1">
    <property type="nucleotide sequence ID" value="NZ_JBHUGY010000021.1"/>
</dbReference>
<evidence type="ECO:0000259" key="1">
    <source>
        <dbReference type="Pfam" id="PF19116"/>
    </source>
</evidence>
<reference evidence="3" key="1">
    <citation type="journal article" date="2019" name="Int. J. Syst. Evol. Microbiol.">
        <title>The Global Catalogue of Microorganisms (GCM) 10K type strain sequencing project: providing services to taxonomists for standard genome sequencing and annotation.</title>
        <authorList>
            <consortium name="The Broad Institute Genomics Platform"/>
            <consortium name="The Broad Institute Genome Sequencing Center for Infectious Disease"/>
            <person name="Wu L."/>
            <person name="Ma J."/>
        </authorList>
    </citation>
    <scope>NUCLEOTIDE SEQUENCE [LARGE SCALE GENOMIC DNA]</scope>
    <source>
        <strain evidence="3">CGMCC 1.16226</strain>
    </source>
</reference>
<evidence type="ECO:0000313" key="2">
    <source>
        <dbReference type="EMBL" id="MFD2054178.1"/>
    </source>
</evidence>
<keyword evidence="3" id="KW-1185">Reference proteome</keyword>
<gene>
    <name evidence="2" type="ORF">ACFSQT_14075</name>
</gene>
<organism evidence="2 3">
    <name type="scientific">Mesorhizobium calcicola</name>
    <dbReference type="NCBI Taxonomy" id="1300310"/>
    <lineage>
        <taxon>Bacteria</taxon>
        <taxon>Pseudomonadati</taxon>
        <taxon>Pseudomonadota</taxon>
        <taxon>Alphaproteobacteria</taxon>
        <taxon>Hyphomicrobiales</taxon>
        <taxon>Phyllobacteriaceae</taxon>
        <taxon>Mesorhizobium</taxon>
    </lineage>
</organism>